<name>A0A3B0WZQ5_9ZZZZ</name>
<dbReference type="Gene3D" id="1.10.220.30">
    <property type="match status" value="1"/>
</dbReference>
<sequence>MDIKAWRDESGQFQLEMGPVIFSLPEEAIEGIRQVIDQRLHHSSELDEAGGRRKIKAYRVLASKMANVDDRIVQKFSAQVSPEQLVTIVRLAEDDALYEKVLRNLSKQNRRQFEEDYQAMDKISEHHACLHMEQVITLIRRAAEEQKALNQQ</sequence>
<organism evidence="2">
    <name type="scientific">hydrothermal vent metagenome</name>
    <dbReference type="NCBI Taxonomy" id="652676"/>
    <lineage>
        <taxon>unclassified sequences</taxon>
        <taxon>metagenomes</taxon>
        <taxon>ecological metagenomes</taxon>
    </lineage>
</organism>
<dbReference type="SUPFAM" id="SSF48029">
    <property type="entry name" value="FliG"/>
    <property type="match status" value="1"/>
</dbReference>
<gene>
    <name evidence="2" type="ORF">MNBD_GAMMA04-16</name>
</gene>
<dbReference type="InterPro" id="IPR011002">
    <property type="entry name" value="FliG_a-hlx"/>
</dbReference>
<proteinExistence type="predicted"/>
<evidence type="ECO:0000259" key="1">
    <source>
        <dbReference type="Pfam" id="PF01706"/>
    </source>
</evidence>
<protein>
    <recommendedName>
        <fullName evidence="1">Flagellar motor switch protein FliG C-terminal domain-containing protein</fullName>
    </recommendedName>
</protein>
<dbReference type="AlphaFoldDB" id="A0A3B0WZQ5"/>
<feature type="domain" description="Flagellar motor switch protein FliG C-terminal" evidence="1">
    <location>
        <begin position="60"/>
        <end position="146"/>
    </location>
</feature>
<accession>A0A3B0WZQ5</accession>
<dbReference type="EMBL" id="UOFB01000321">
    <property type="protein sequence ID" value="VAW49084.1"/>
    <property type="molecule type" value="Genomic_DNA"/>
</dbReference>
<dbReference type="Pfam" id="PF01706">
    <property type="entry name" value="FliG_C"/>
    <property type="match status" value="1"/>
</dbReference>
<evidence type="ECO:0000313" key="2">
    <source>
        <dbReference type="EMBL" id="VAW49084.1"/>
    </source>
</evidence>
<dbReference type="InterPro" id="IPR023087">
    <property type="entry name" value="Flg_Motor_Flig_C"/>
</dbReference>
<reference evidence="2" key="1">
    <citation type="submission" date="2018-06" db="EMBL/GenBank/DDBJ databases">
        <authorList>
            <person name="Zhirakovskaya E."/>
        </authorList>
    </citation>
    <scope>NUCLEOTIDE SEQUENCE</scope>
</reference>